<organism evidence="1">
    <name type="scientific">Capitella teleta</name>
    <name type="common">Polychaete worm</name>
    <dbReference type="NCBI Taxonomy" id="283909"/>
    <lineage>
        <taxon>Eukaryota</taxon>
        <taxon>Metazoa</taxon>
        <taxon>Spiralia</taxon>
        <taxon>Lophotrochozoa</taxon>
        <taxon>Annelida</taxon>
        <taxon>Polychaeta</taxon>
        <taxon>Sedentaria</taxon>
        <taxon>Scolecida</taxon>
        <taxon>Capitellidae</taxon>
        <taxon>Capitella</taxon>
    </lineage>
</organism>
<evidence type="ECO:0000313" key="2">
    <source>
        <dbReference type="EnsemblMetazoa" id="CapteP116941"/>
    </source>
</evidence>
<name>R7V5P7_CAPTE</name>
<accession>R7V5P7</accession>
<dbReference type="EnsemblMetazoa" id="CapteT116941">
    <property type="protein sequence ID" value="CapteP116941"/>
    <property type="gene ID" value="CapteG116941"/>
</dbReference>
<dbReference type="EMBL" id="AMQN01039115">
    <property type="status" value="NOT_ANNOTATED_CDS"/>
    <property type="molecule type" value="Genomic_DNA"/>
</dbReference>
<protein>
    <submittedName>
        <fullName evidence="1 2">Uncharacterized protein</fullName>
    </submittedName>
</protein>
<reference evidence="2" key="3">
    <citation type="submission" date="2015-06" db="UniProtKB">
        <authorList>
            <consortium name="EnsemblMetazoa"/>
        </authorList>
    </citation>
    <scope>IDENTIFICATION</scope>
</reference>
<sequence length="55" mass="5981">GDRDLCLSTNMMLERCALVAGDLRGVYICLGHGKDCIVTNFGLIESCNIHEIPCP</sequence>
<feature type="non-terminal residue" evidence="1">
    <location>
        <position position="1"/>
    </location>
</feature>
<gene>
    <name evidence="1" type="ORF">CAPTEDRAFT_116941</name>
</gene>
<reference evidence="1 3" key="2">
    <citation type="journal article" date="2013" name="Nature">
        <title>Insights into bilaterian evolution from three spiralian genomes.</title>
        <authorList>
            <person name="Simakov O."/>
            <person name="Marletaz F."/>
            <person name="Cho S.J."/>
            <person name="Edsinger-Gonzales E."/>
            <person name="Havlak P."/>
            <person name="Hellsten U."/>
            <person name="Kuo D.H."/>
            <person name="Larsson T."/>
            <person name="Lv J."/>
            <person name="Arendt D."/>
            <person name="Savage R."/>
            <person name="Osoegawa K."/>
            <person name="de Jong P."/>
            <person name="Grimwood J."/>
            <person name="Chapman J.A."/>
            <person name="Shapiro H."/>
            <person name="Aerts A."/>
            <person name="Otillar R.P."/>
            <person name="Terry A.Y."/>
            <person name="Boore J.L."/>
            <person name="Grigoriev I.V."/>
            <person name="Lindberg D.R."/>
            <person name="Seaver E.C."/>
            <person name="Weisblat D.A."/>
            <person name="Putnam N.H."/>
            <person name="Rokhsar D.S."/>
        </authorList>
    </citation>
    <scope>NUCLEOTIDE SEQUENCE</scope>
    <source>
        <strain evidence="1 3">I ESC-2004</strain>
    </source>
</reference>
<dbReference type="EMBL" id="KB295007">
    <property type="protein sequence ID" value="ELU13797.1"/>
    <property type="molecule type" value="Genomic_DNA"/>
</dbReference>
<dbReference type="Proteomes" id="UP000014760">
    <property type="component" value="Unassembled WGS sequence"/>
</dbReference>
<proteinExistence type="predicted"/>
<dbReference type="HOGENOM" id="CLU_3038303_0_0_1"/>
<evidence type="ECO:0000313" key="1">
    <source>
        <dbReference type="EMBL" id="ELU13797.1"/>
    </source>
</evidence>
<keyword evidence="3" id="KW-1185">Reference proteome</keyword>
<dbReference type="AlphaFoldDB" id="R7V5P7"/>
<evidence type="ECO:0000313" key="3">
    <source>
        <dbReference type="Proteomes" id="UP000014760"/>
    </source>
</evidence>
<reference evidence="3" key="1">
    <citation type="submission" date="2012-12" db="EMBL/GenBank/DDBJ databases">
        <authorList>
            <person name="Hellsten U."/>
            <person name="Grimwood J."/>
            <person name="Chapman J.A."/>
            <person name="Shapiro H."/>
            <person name="Aerts A."/>
            <person name="Otillar R.P."/>
            <person name="Terry A.Y."/>
            <person name="Boore J.L."/>
            <person name="Simakov O."/>
            <person name="Marletaz F."/>
            <person name="Cho S.-J."/>
            <person name="Edsinger-Gonzales E."/>
            <person name="Havlak P."/>
            <person name="Kuo D.-H."/>
            <person name="Larsson T."/>
            <person name="Lv J."/>
            <person name="Arendt D."/>
            <person name="Savage R."/>
            <person name="Osoegawa K."/>
            <person name="de Jong P."/>
            <person name="Lindberg D.R."/>
            <person name="Seaver E.C."/>
            <person name="Weisblat D.A."/>
            <person name="Putnam N.H."/>
            <person name="Grigoriev I.V."/>
            <person name="Rokhsar D.S."/>
        </authorList>
    </citation>
    <scope>NUCLEOTIDE SEQUENCE</scope>
    <source>
        <strain evidence="3">I ESC-2004</strain>
    </source>
</reference>